<accession>A0A646KVP4</accession>
<dbReference type="AlphaFoldDB" id="A0A646KVP4"/>
<proteinExistence type="predicted"/>
<dbReference type="OrthoDB" id="4139717at2"/>
<reference evidence="1 2" key="1">
    <citation type="submission" date="2019-05" db="EMBL/GenBank/DDBJ databases">
        <title>Comparative genomics and metabolomics analyses of clavulanic acid producing Streptomyces species provides insight into specialized metabolism and evolution of beta-lactam biosynthetic gene clusters.</title>
        <authorList>
            <person name="Moore M.A."/>
            <person name="Cruz-Morales P."/>
            <person name="Barona Gomez F."/>
            <person name="Kapil T."/>
        </authorList>
    </citation>
    <scope>NUCLEOTIDE SEQUENCE [LARGE SCALE GENOMIC DNA]</scope>
    <source>
        <strain evidence="1 2">NRRL 5741</strain>
    </source>
</reference>
<name>A0A646KVP4_STRJU</name>
<gene>
    <name evidence="1" type="ORF">FF041_34560</name>
</gene>
<dbReference type="Proteomes" id="UP000419138">
    <property type="component" value="Unassembled WGS sequence"/>
</dbReference>
<organism evidence="1 2">
    <name type="scientific">Streptomyces jumonjinensis</name>
    <dbReference type="NCBI Taxonomy" id="1945"/>
    <lineage>
        <taxon>Bacteria</taxon>
        <taxon>Bacillati</taxon>
        <taxon>Actinomycetota</taxon>
        <taxon>Actinomycetes</taxon>
        <taxon>Kitasatosporales</taxon>
        <taxon>Streptomycetaceae</taxon>
        <taxon>Streptomyces</taxon>
    </lineage>
</organism>
<dbReference type="RefSeq" id="WP_153526316.1">
    <property type="nucleotide sequence ID" value="NZ_JBEPDZ010000002.1"/>
</dbReference>
<sequence>MTEGLLTACTPFPEQPPAIADYQAARIADTTMVDAPAPWDLGALSDDLVVPLDSWLDEVCRWLNSTFAWQPYQVIPPCWRDHGQIAYEVAALAFARSDAMCAAASTVSWHEQLDRFVQRMNTMLGRSGDECRAGRHADRPARYQLGSWQIDGNRPNSETI</sequence>
<evidence type="ECO:0000313" key="2">
    <source>
        <dbReference type="Proteomes" id="UP000419138"/>
    </source>
</evidence>
<keyword evidence="2" id="KW-1185">Reference proteome</keyword>
<dbReference type="EMBL" id="VCLA01000197">
    <property type="protein sequence ID" value="MQT05076.1"/>
    <property type="molecule type" value="Genomic_DNA"/>
</dbReference>
<protein>
    <submittedName>
        <fullName evidence="1">Uncharacterized protein</fullName>
    </submittedName>
</protein>
<comment type="caution">
    <text evidence="1">The sequence shown here is derived from an EMBL/GenBank/DDBJ whole genome shotgun (WGS) entry which is preliminary data.</text>
</comment>
<evidence type="ECO:0000313" key="1">
    <source>
        <dbReference type="EMBL" id="MQT05076.1"/>
    </source>
</evidence>